<protein>
    <submittedName>
        <fullName evidence="1">2266_t:CDS:1</fullName>
    </submittedName>
</protein>
<evidence type="ECO:0000313" key="1">
    <source>
        <dbReference type="EMBL" id="CAG8523975.1"/>
    </source>
</evidence>
<accession>A0A9N9A8Y0</accession>
<dbReference type="OrthoDB" id="2443264at2759"/>
<reference evidence="1" key="1">
    <citation type="submission" date="2021-06" db="EMBL/GenBank/DDBJ databases">
        <authorList>
            <person name="Kallberg Y."/>
            <person name="Tangrot J."/>
            <person name="Rosling A."/>
        </authorList>
    </citation>
    <scope>NUCLEOTIDE SEQUENCE</scope>
    <source>
        <strain evidence="1">FL966</strain>
    </source>
</reference>
<gene>
    <name evidence="1" type="ORF">CPELLU_LOCUS3524</name>
</gene>
<dbReference type="Proteomes" id="UP000789759">
    <property type="component" value="Unassembled WGS sequence"/>
</dbReference>
<name>A0A9N9A8Y0_9GLOM</name>
<dbReference type="EMBL" id="CAJVQA010001724">
    <property type="protein sequence ID" value="CAG8523975.1"/>
    <property type="molecule type" value="Genomic_DNA"/>
</dbReference>
<sequence>MTERQPKSVKHNIPQEVDVNIEYVEVDYLDVGDLIEHQINELMVNKTINPIYQAHLLVNMDIIPNIMTKDVAALVIAEIEYDDDYS</sequence>
<keyword evidence="2" id="KW-1185">Reference proteome</keyword>
<organism evidence="1 2">
    <name type="scientific">Cetraspora pellucida</name>
    <dbReference type="NCBI Taxonomy" id="1433469"/>
    <lineage>
        <taxon>Eukaryota</taxon>
        <taxon>Fungi</taxon>
        <taxon>Fungi incertae sedis</taxon>
        <taxon>Mucoromycota</taxon>
        <taxon>Glomeromycotina</taxon>
        <taxon>Glomeromycetes</taxon>
        <taxon>Diversisporales</taxon>
        <taxon>Gigasporaceae</taxon>
        <taxon>Cetraspora</taxon>
    </lineage>
</organism>
<comment type="caution">
    <text evidence="1">The sequence shown here is derived from an EMBL/GenBank/DDBJ whole genome shotgun (WGS) entry which is preliminary data.</text>
</comment>
<proteinExistence type="predicted"/>
<evidence type="ECO:0000313" key="2">
    <source>
        <dbReference type="Proteomes" id="UP000789759"/>
    </source>
</evidence>
<dbReference type="AlphaFoldDB" id="A0A9N9A8Y0"/>